<evidence type="ECO:0000313" key="2">
    <source>
        <dbReference type="Proteomes" id="UP000316624"/>
    </source>
</evidence>
<dbReference type="EMBL" id="VLKK01000024">
    <property type="protein sequence ID" value="TWH90175.1"/>
    <property type="molecule type" value="Genomic_DNA"/>
</dbReference>
<name>A0A562K4N9_SPHWJ</name>
<keyword evidence="2" id="KW-1185">Reference proteome</keyword>
<sequence length="78" mass="8779">MSALDDLKTDLAKLRDEAKVQVHLGTMETKQEWEEIEAKWNRFVAEAGLHKSGEGIKAALQSLGNELRAAYQRLKQAI</sequence>
<dbReference type="RefSeq" id="WP_092958514.1">
    <property type="nucleotide sequence ID" value="NZ_JACIIY010000027.1"/>
</dbReference>
<evidence type="ECO:0000313" key="1">
    <source>
        <dbReference type="EMBL" id="TWH90175.1"/>
    </source>
</evidence>
<comment type="caution">
    <text evidence="1">The sequence shown here is derived from an EMBL/GenBank/DDBJ whole genome shotgun (WGS) entry which is preliminary data.</text>
</comment>
<organism evidence="1 2">
    <name type="scientific">Sphingobium wenxiniae (strain DSM 21828 / CGMCC 1.7748 / JZ-1)</name>
    <dbReference type="NCBI Taxonomy" id="595605"/>
    <lineage>
        <taxon>Bacteria</taxon>
        <taxon>Pseudomonadati</taxon>
        <taxon>Pseudomonadota</taxon>
        <taxon>Alphaproteobacteria</taxon>
        <taxon>Sphingomonadales</taxon>
        <taxon>Sphingomonadaceae</taxon>
        <taxon>Sphingobium</taxon>
    </lineage>
</organism>
<protein>
    <submittedName>
        <fullName evidence="1">Uncharacterized protein</fullName>
    </submittedName>
</protein>
<gene>
    <name evidence="1" type="ORF">IQ35_03648</name>
</gene>
<reference evidence="1 2" key="1">
    <citation type="journal article" date="2015" name="Stand. Genomic Sci.">
        <title>Genomic Encyclopedia of Bacterial and Archaeal Type Strains, Phase III: the genomes of soil and plant-associated and newly described type strains.</title>
        <authorList>
            <person name="Whitman W.B."/>
            <person name="Woyke T."/>
            <person name="Klenk H.P."/>
            <person name="Zhou Y."/>
            <person name="Lilburn T.G."/>
            <person name="Beck B.J."/>
            <person name="De Vos P."/>
            <person name="Vandamme P."/>
            <person name="Eisen J.A."/>
            <person name="Garrity G."/>
            <person name="Hugenholtz P."/>
            <person name="Kyrpides N.C."/>
        </authorList>
    </citation>
    <scope>NUCLEOTIDE SEQUENCE [LARGE SCALE GENOMIC DNA]</scope>
    <source>
        <strain evidence="1 2">CGMCC 1.7748</strain>
    </source>
</reference>
<dbReference type="Proteomes" id="UP000316624">
    <property type="component" value="Unassembled WGS sequence"/>
</dbReference>
<accession>A0A562K4N9</accession>
<proteinExistence type="predicted"/>
<dbReference type="AlphaFoldDB" id="A0A562K4N9"/>